<feature type="compositionally biased region" description="Basic residues" evidence="1">
    <location>
        <begin position="23"/>
        <end position="32"/>
    </location>
</feature>
<dbReference type="Proteomes" id="UP000799436">
    <property type="component" value="Unassembled WGS sequence"/>
</dbReference>
<evidence type="ECO:0000313" key="3">
    <source>
        <dbReference type="Proteomes" id="UP000799436"/>
    </source>
</evidence>
<proteinExistence type="predicted"/>
<keyword evidence="3" id="KW-1185">Reference proteome</keyword>
<organism evidence="2 3">
    <name type="scientific">Teratosphaeria nubilosa</name>
    <dbReference type="NCBI Taxonomy" id="161662"/>
    <lineage>
        <taxon>Eukaryota</taxon>
        <taxon>Fungi</taxon>
        <taxon>Dikarya</taxon>
        <taxon>Ascomycota</taxon>
        <taxon>Pezizomycotina</taxon>
        <taxon>Dothideomycetes</taxon>
        <taxon>Dothideomycetidae</taxon>
        <taxon>Mycosphaerellales</taxon>
        <taxon>Teratosphaeriaceae</taxon>
        <taxon>Teratosphaeria</taxon>
    </lineage>
</organism>
<protein>
    <submittedName>
        <fullName evidence="2">Uncharacterized protein</fullName>
    </submittedName>
</protein>
<dbReference type="AlphaFoldDB" id="A0A6G1L144"/>
<feature type="region of interest" description="Disordered" evidence="1">
    <location>
        <begin position="273"/>
        <end position="293"/>
    </location>
</feature>
<feature type="region of interest" description="Disordered" evidence="1">
    <location>
        <begin position="151"/>
        <end position="189"/>
    </location>
</feature>
<reference evidence="2" key="1">
    <citation type="journal article" date="2020" name="Stud. Mycol.">
        <title>101 Dothideomycetes genomes: a test case for predicting lifestyles and emergence of pathogens.</title>
        <authorList>
            <person name="Haridas S."/>
            <person name="Albert R."/>
            <person name="Binder M."/>
            <person name="Bloem J."/>
            <person name="Labutti K."/>
            <person name="Salamov A."/>
            <person name="Andreopoulos B."/>
            <person name="Baker S."/>
            <person name="Barry K."/>
            <person name="Bills G."/>
            <person name="Bluhm B."/>
            <person name="Cannon C."/>
            <person name="Castanera R."/>
            <person name="Culley D."/>
            <person name="Daum C."/>
            <person name="Ezra D."/>
            <person name="Gonzalez J."/>
            <person name="Henrissat B."/>
            <person name="Kuo A."/>
            <person name="Liang C."/>
            <person name="Lipzen A."/>
            <person name="Lutzoni F."/>
            <person name="Magnuson J."/>
            <person name="Mondo S."/>
            <person name="Nolan M."/>
            <person name="Ohm R."/>
            <person name="Pangilinan J."/>
            <person name="Park H.-J."/>
            <person name="Ramirez L."/>
            <person name="Alfaro M."/>
            <person name="Sun H."/>
            <person name="Tritt A."/>
            <person name="Yoshinaga Y."/>
            <person name="Zwiers L.-H."/>
            <person name="Turgeon B."/>
            <person name="Goodwin S."/>
            <person name="Spatafora J."/>
            <person name="Crous P."/>
            <person name="Grigoriev I."/>
        </authorList>
    </citation>
    <scope>NUCLEOTIDE SEQUENCE</scope>
    <source>
        <strain evidence="2">CBS 116005</strain>
    </source>
</reference>
<feature type="region of interest" description="Disordered" evidence="1">
    <location>
        <begin position="1"/>
        <end position="32"/>
    </location>
</feature>
<dbReference type="OrthoDB" id="3898724at2759"/>
<evidence type="ECO:0000313" key="2">
    <source>
        <dbReference type="EMBL" id="KAF2766606.1"/>
    </source>
</evidence>
<accession>A0A6G1L144</accession>
<name>A0A6G1L144_9PEZI</name>
<sequence>MSISIHTTASRRRSSAASPTTTSRRRASSAALHRRPFWAKNETALQAIRDPRRESATPFRQSRSVDYGTDNFSYDADHIRHFELPSDIAPHLDPELLARTHEWIMAGAALMTALARIRESCAKAVHSAFPHKSGNALKHLSVSNTTESSKVCISRRPSAADSVMVGSDDDDNTPPDSFPDTPVSSPSTPNLAWWTILPDKDALIKGISQAGMDGTRPIEIAGMESPPFTPWDTKAMSGYGAPTTSTATSFASNEASQSTSSGRQAFLSQAKYSGTGPVTAGNEEGPRSPSPVSMLASSCSPQFCERSWEYYLGHYNEQLRDTKQCVMRLKGYGRNIEILRTELRGETTKPEAVIALINFGKWWDAVQEKAREHALECSSLQVPDLEAVEREWYAMQSEMLWKGGIESAAVSFSSGSGAY</sequence>
<evidence type="ECO:0000256" key="1">
    <source>
        <dbReference type="SAM" id="MobiDB-lite"/>
    </source>
</evidence>
<dbReference type="EMBL" id="ML995869">
    <property type="protein sequence ID" value="KAF2766606.1"/>
    <property type="molecule type" value="Genomic_DNA"/>
</dbReference>
<gene>
    <name evidence="2" type="ORF">EJ03DRAFT_353856</name>
</gene>